<feature type="region of interest" description="Disordered" evidence="1">
    <location>
        <begin position="45"/>
        <end position="150"/>
    </location>
</feature>
<proteinExistence type="predicted"/>
<feature type="compositionally biased region" description="Basic and acidic residues" evidence="1">
    <location>
        <begin position="50"/>
        <end position="62"/>
    </location>
</feature>
<gene>
    <name evidence="2" type="ORF">HNR07_004628</name>
</gene>
<reference evidence="2 3" key="1">
    <citation type="submission" date="2020-08" db="EMBL/GenBank/DDBJ databases">
        <title>Sequencing the genomes of 1000 actinobacteria strains.</title>
        <authorList>
            <person name="Klenk H.-P."/>
        </authorList>
    </citation>
    <scope>NUCLEOTIDE SEQUENCE [LARGE SCALE GENOMIC DNA]</scope>
    <source>
        <strain evidence="2 3">DSM 44598</strain>
    </source>
</reference>
<keyword evidence="3" id="KW-1185">Reference proteome</keyword>
<evidence type="ECO:0000313" key="2">
    <source>
        <dbReference type="EMBL" id="MBB5493491.1"/>
    </source>
</evidence>
<dbReference type="RefSeq" id="WP_184373111.1">
    <property type="nucleotide sequence ID" value="NZ_JACHDO010000001.1"/>
</dbReference>
<organism evidence="2 3">
    <name type="scientific">Nocardiopsis metallicus</name>
    <dbReference type="NCBI Taxonomy" id="179819"/>
    <lineage>
        <taxon>Bacteria</taxon>
        <taxon>Bacillati</taxon>
        <taxon>Actinomycetota</taxon>
        <taxon>Actinomycetes</taxon>
        <taxon>Streptosporangiales</taxon>
        <taxon>Nocardiopsidaceae</taxon>
        <taxon>Nocardiopsis</taxon>
    </lineage>
</organism>
<sequence length="183" mass="19056">MAHGLGMRDQLHDHVALDEIELYAEVLIAVAGADHPLSPAEIDRVLGLGHEPDPGPERRDTPEPLTHSTAPGTDTTAPGAPDTPEADPIEARQAAAAPRPRRPAAAERPADTAGPGRGGAPLVYGTTGSEPGSDSRIIAPVPLARDGRSPTPLLPLLHDSLPGGSRTAHPLCGPFVPWRAWQL</sequence>
<name>A0A840WKG9_9ACTN</name>
<accession>A0A840WKG9</accession>
<evidence type="ECO:0000313" key="3">
    <source>
        <dbReference type="Proteomes" id="UP000579647"/>
    </source>
</evidence>
<evidence type="ECO:0000256" key="1">
    <source>
        <dbReference type="SAM" id="MobiDB-lite"/>
    </source>
</evidence>
<comment type="caution">
    <text evidence="2">The sequence shown here is derived from an EMBL/GenBank/DDBJ whole genome shotgun (WGS) entry which is preliminary data.</text>
</comment>
<dbReference type="AlphaFoldDB" id="A0A840WKG9"/>
<feature type="compositionally biased region" description="Low complexity" evidence="1">
    <location>
        <begin position="69"/>
        <end position="83"/>
    </location>
</feature>
<dbReference type="EMBL" id="JACHDO010000001">
    <property type="protein sequence ID" value="MBB5493491.1"/>
    <property type="molecule type" value="Genomic_DNA"/>
</dbReference>
<dbReference type="Proteomes" id="UP000579647">
    <property type="component" value="Unassembled WGS sequence"/>
</dbReference>
<protein>
    <submittedName>
        <fullName evidence="2">Uncharacterized protein</fullName>
    </submittedName>
</protein>